<proteinExistence type="predicted"/>
<dbReference type="EMBL" id="JAWDGP010000091">
    <property type="protein sequence ID" value="KAK3803748.1"/>
    <property type="molecule type" value="Genomic_DNA"/>
</dbReference>
<dbReference type="Pfam" id="PF00078">
    <property type="entry name" value="RVT_1"/>
    <property type="match status" value="1"/>
</dbReference>
<gene>
    <name evidence="2" type="ORF">RRG08_029676</name>
</gene>
<dbReference type="Proteomes" id="UP001283361">
    <property type="component" value="Unassembled WGS sequence"/>
</dbReference>
<name>A0AAE1BCS7_9GAST</name>
<feature type="domain" description="Reverse transcriptase" evidence="1">
    <location>
        <begin position="1"/>
        <end position="159"/>
    </location>
</feature>
<dbReference type="AlphaFoldDB" id="A0AAE1BCS7"/>
<evidence type="ECO:0000259" key="1">
    <source>
        <dbReference type="PROSITE" id="PS50878"/>
    </source>
</evidence>
<dbReference type="PROSITE" id="PS50878">
    <property type="entry name" value="RT_POL"/>
    <property type="match status" value="1"/>
</dbReference>
<protein>
    <recommendedName>
        <fullName evidence="1">Reverse transcriptase domain-containing protein</fullName>
    </recommendedName>
</protein>
<dbReference type="InterPro" id="IPR000477">
    <property type="entry name" value="RT_dom"/>
</dbReference>
<accession>A0AAE1BCS7</accession>
<reference evidence="2" key="1">
    <citation type="journal article" date="2023" name="G3 (Bethesda)">
        <title>A reference genome for the long-term kleptoplast-retaining sea slug Elysia crispata morphotype clarki.</title>
        <authorList>
            <person name="Eastman K.E."/>
            <person name="Pendleton A.L."/>
            <person name="Shaikh M.A."/>
            <person name="Suttiyut T."/>
            <person name="Ogas R."/>
            <person name="Tomko P."/>
            <person name="Gavelis G."/>
            <person name="Widhalm J.R."/>
            <person name="Wisecaver J.H."/>
        </authorList>
    </citation>
    <scope>NUCLEOTIDE SEQUENCE</scope>
    <source>
        <strain evidence="2">ECLA1</strain>
    </source>
</reference>
<keyword evidence="3" id="KW-1185">Reference proteome</keyword>
<dbReference type="PANTHER" id="PTHR47027:SF8">
    <property type="entry name" value="RIBONUCLEASE H"/>
    <property type="match status" value="1"/>
</dbReference>
<sequence>MTNKPNQENGKEQFGFQANKRTRDAMEAQKDLYTCFNDYDKAFHHVKHSEMVEALERTGIDGKDIRTITELYWNQKAAIRVDQELSEPAAIQRGVRQRCVLFPYLFNIYTKYIFRESNHMNGLNINGTNINNIRYEDDTTLLAEDLQKIFDVVKSTSDQ</sequence>
<dbReference type="PANTHER" id="PTHR47027">
    <property type="entry name" value="REVERSE TRANSCRIPTASE DOMAIN-CONTAINING PROTEIN"/>
    <property type="match status" value="1"/>
</dbReference>
<comment type="caution">
    <text evidence="2">The sequence shown here is derived from an EMBL/GenBank/DDBJ whole genome shotgun (WGS) entry which is preliminary data.</text>
</comment>
<evidence type="ECO:0000313" key="2">
    <source>
        <dbReference type="EMBL" id="KAK3803748.1"/>
    </source>
</evidence>
<organism evidence="2 3">
    <name type="scientific">Elysia crispata</name>
    <name type="common">lettuce slug</name>
    <dbReference type="NCBI Taxonomy" id="231223"/>
    <lineage>
        <taxon>Eukaryota</taxon>
        <taxon>Metazoa</taxon>
        <taxon>Spiralia</taxon>
        <taxon>Lophotrochozoa</taxon>
        <taxon>Mollusca</taxon>
        <taxon>Gastropoda</taxon>
        <taxon>Heterobranchia</taxon>
        <taxon>Euthyneura</taxon>
        <taxon>Panpulmonata</taxon>
        <taxon>Sacoglossa</taxon>
        <taxon>Placobranchoidea</taxon>
        <taxon>Plakobranchidae</taxon>
        <taxon>Elysia</taxon>
    </lineage>
</organism>
<evidence type="ECO:0000313" key="3">
    <source>
        <dbReference type="Proteomes" id="UP001283361"/>
    </source>
</evidence>